<evidence type="ECO:0000256" key="2">
    <source>
        <dbReference type="ARBA" id="ARBA00022723"/>
    </source>
</evidence>
<evidence type="ECO:0000256" key="4">
    <source>
        <dbReference type="ARBA" id="ARBA00023239"/>
    </source>
</evidence>
<keyword evidence="3" id="KW-0862">Zinc</keyword>
<dbReference type="Proteomes" id="UP000664132">
    <property type="component" value="Unassembled WGS sequence"/>
</dbReference>
<dbReference type="PANTHER" id="PTHR33337">
    <property type="entry name" value="GFA DOMAIN-CONTAINING PROTEIN"/>
    <property type="match status" value="1"/>
</dbReference>
<dbReference type="InterPro" id="IPR011057">
    <property type="entry name" value="Mss4-like_sf"/>
</dbReference>
<evidence type="ECO:0000259" key="5">
    <source>
        <dbReference type="PROSITE" id="PS51891"/>
    </source>
</evidence>
<dbReference type="OrthoDB" id="406544at2759"/>
<gene>
    <name evidence="6" type="ORF">IFR04_009924</name>
</gene>
<feature type="domain" description="CENP-V/GFA" evidence="5">
    <location>
        <begin position="4"/>
        <end position="121"/>
    </location>
</feature>
<dbReference type="GO" id="GO:0046872">
    <property type="term" value="F:metal ion binding"/>
    <property type="evidence" value="ECO:0007669"/>
    <property type="project" value="UniProtKB-KW"/>
</dbReference>
<evidence type="ECO:0000256" key="1">
    <source>
        <dbReference type="ARBA" id="ARBA00005495"/>
    </source>
</evidence>
<dbReference type="GO" id="GO:0016846">
    <property type="term" value="F:carbon-sulfur lyase activity"/>
    <property type="evidence" value="ECO:0007669"/>
    <property type="project" value="InterPro"/>
</dbReference>
<keyword evidence="7" id="KW-1185">Reference proteome</keyword>
<sequence length="161" mass="17850">MSPTTGSCLCRAITYQIKGPPGYTGICHCTNCRKWTGSMFTANSGYMKSQLSLLTGEEDLKTYVDSETTSGLSLMRQFCGKCGSSMFTISEQHESMKSIIVVWFGTQDGTDVRGLGNDKWAPVAEGFCTERAPFLPDFNCELKFEKMITVRTDDKGEFIRA</sequence>
<dbReference type="AlphaFoldDB" id="A0A8H7T8C1"/>
<accession>A0A8H7T8C1</accession>
<keyword evidence="2" id="KW-0479">Metal-binding</keyword>
<dbReference type="SUPFAM" id="SSF51316">
    <property type="entry name" value="Mss4-like"/>
    <property type="match status" value="1"/>
</dbReference>
<proteinExistence type="inferred from homology"/>
<evidence type="ECO:0000313" key="7">
    <source>
        <dbReference type="Proteomes" id="UP000664132"/>
    </source>
</evidence>
<evidence type="ECO:0000256" key="3">
    <source>
        <dbReference type="ARBA" id="ARBA00022833"/>
    </source>
</evidence>
<comment type="caution">
    <text evidence="6">The sequence shown here is derived from an EMBL/GenBank/DDBJ whole genome shotgun (WGS) entry which is preliminary data.</text>
</comment>
<reference evidence="6" key="1">
    <citation type="submission" date="2021-02" db="EMBL/GenBank/DDBJ databases">
        <title>Genome sequence Cadophora malorum strain M34.</title>
        <authorList>
            <person name="Stefanovic E."/>
            <person name="Vu D."/>
            <person name="Scully C."/>
            <person name="Dijksterhuis J."/>
            <person name="Roader J."/>
            <person name="Houbraken J."/>
        </authorList>
    </citation>
    <scope>NUCLEOTIDE SEQUENCE</scope>
    <source>
        <strain evidence="6">M34</strain>
    </source>
</reference>
<dbReference type="Pfam" id="PF04828">
    <property type="entry name" value="GFA"/>
    <property type="match status" value="1"/>
</dbReference>
<dbReference type="EMBL" id="JAFJYH010000170">
    <property type="protein sequence ID" value="KAG4416914.1"/>
    <property type="molecule type" value="Genomic_DNA"/>
</dbReference>
<dbReference type="PANTHER" id="PTHR33337:SF39">
    <property type="entry name" value="DUF636 DOMAIN PROTEIN (AFU_ORTHOLOGUE AFUA_6G11530)"/>
    <property type="match status" value="1"/>
</dbReference>
<dbReference type="Gene3D" id="3.90.1590.10">
    <property type="entry name" value="glutathione-dependent formaldehyde- activating enzyme (gfa)"/>
    <property type="match status" value="1"/>
</dbReference>
<organism evidence="6 7">
    <name type="scientific">Cadophora malorum</name>
    <dbReference type="NCBI Taxonomy" id="108018"/>
    <lineage>
        <taxon>Eukaryota</taxon>
        <taxon>Fungi</taxon>
        <taxon>Dikarya</taxon>
        <taxon>Ascomycota</taxon>
        <taxon>Pezizomycotina</taxon>
        <taxon>Leotiomycetes</taxon>
        <taxon>Helotiales</taxon>
        <taxon>Ploettnerulaceae</taxon>
        <taxon>Cadophora</taxon>
    </lineage>
</organism>
<protein>
    <recommendedName>
        <fullName evidence="5">CENP-V/GFA domain-containing protein</fullName>
    </recommendedName>
</protein>
<dbReference type="InterPro" id="IPR006913">
    <property type="entry name" value="CENP-V/GFA"/>
</dbReference>
<evidence type="ECO:0000313" key="6">
    <source>
        <dbReference type="EMBL" id="KAG4416914.1"/>
    </source>
</evidence>
<name>A0A8H7T8C1_9HELO</name>
<keyword evidence="4" id="KW-0456">Lyase</keyword>
<dbReference type="PROSITE" id="PS51891">
    <property type="entry name" value="CENP_V_GFA"/>
    <property type="match status" value="1"/>
</dbReference>
<comment type="similarity">
    <text evidence="1">Belongs to the Gfa family.</text>
</comment>